<evidence type="ECO:0000313" key="1">
    <source>
        <dbReference type="EMBL" id="GJT48806.1"/>
    </source>
</evidence>
<gene>
    <name evidence="1" type="ORF">Tco_0974963</name>
</gene>
<evidence type="ECO:0000313" key="2">
    <source>
        <dbReference type="Proteomes" id="UP001151760"/>
    </source>
</evidence>
<sequence length="73" mass="7536">MMAMMTSWRWWGCRGDDGGDDGDSGVAVAVAVAVSGGEGVEARGGGDRVDRMVVGLLGDDGFTAVNDGDSRIW</sequence>
<keyword evidence="2" id="KW-1185">Reference proteome</keyword>
<accession>A0ABQ5ED97</accession>
<dbReference type="Proteomes" id="UP001151760">
    <property type="component" value="Unassembled WGS sequence"/>
</dbReference>
<dbReference type="EMBL" id="BQNB010016184">
    <property type="protein sequence ID" value="GJT48806.1"/>
    <property type="molecule type" value="Genomic_DNA"/>
</dbReference>
<organism evidence="1 2">
    <name type="scientific">Tanacetum coccineum</name>
    <dbReference type="NCBI Taxonomy" id="301880"/>
    <lineage>
        <taxon>Eukaryota</taxon>
        <taxon>Viridiplantae</taxon>
        <taxon>Streptophyta</taxon>
        <taxon>Embryophyta</taxon>
        <taxon>Tracheophyta</taxon>
        <taxon>Spermatophyta</taxon>
        <taxon>Magnoliopsida</taxon>
        <taxon>eudicotyledons</taxon>
        <taxon>Gunneridae</taxon>
        <taxon>Pentapetalae</taxon>
        <taxon>asterids</taxon>
        <taxon>campanulids</taxon>
        <taxon>Asterales</taxon>
        <taxon>Asteraceae</taxon>
        <taxon>Asteroideae</taxon>
        <taxon>Anthemideae</taxon>
        <taxon>Anthemidinae</taxon>
        <taxon>Tanacetum</taxon>
    </lineage>
</organism>
<protein>
    <submittedName>
        <fullName evidence="1">Uncharacterized protein</fullName>
    </submittedName>
</protein>
<reference evidence="1" key="1">
    <citation type="journal article" date="2022" name="Int. J. Mol. Sci.">
        <title>Draft Genome of Tanacetum Coccineum: Genomic Comparison of Closely Related Tanacetum-Family Plants.</title>
        <authorList>
            <person name="Yamashiro T."/>
            <person name="Shiraishi A."/>
            <person name="Nakayama K."/>
            <person name="Satake H."/>
        </authorList>
    </citation>
    <scope>NUCLEOTIDE SEQUENCE</scope>
</reference>
<name>A0ABQ5ED97_9ASTR</name>
<reference evidence="1" key="2">
    <citation type="submission" date="2022-01" db="EMBL/GenBank/DDBJ databases">
        <authorList>
            <person name="Yamashiro T."/>
            <person name="Shiraishi A."/>
            <person name="Satake H."/>
            <person name="Nakayama K."/>
        </authorList>
    </citation>
    <scope>NUCLEOTIDE SEQUENCE</scope>
</reference>
<proteinExistence type="predicted"/>
<comment type="caution">
    <text evidence="1">The sequence shown here is derived from an EMBL/GenBank/DDBJ whole genome shotgun (WGS) entry which is preliminary data.</text>
</comment>